<reference evidence="2" key="1">
    <citation type="submission" date="2021-01" db="EMBL/GenBank/DDBJ databases">
        <title>Adiantum capillus-veneris genome.</title>
        <authorList>
            <person name="Fang Y."/>
            <person name="Liao Q."/>
        </authorList>
    </citation>
    <scope>NUCLEOTIDE SEQUENCE</scope>
    <source>
        <strain evidence="2">H3</strain>
        <tissue evidence="2">Leaf</tissue>
    </source>
</reference>
<feature type="region of interest" description="Disordered" evidence="1">
    <location>
        <begin position="65"/>
        <end position="92"/>
    </location>
</feature>
<dbReference type="EMBL" id="JABFUD020000002">
    <property type="protein sequence ID" value="KAI5083488.1"/>
    <property type="molecule type" value="Genomic_DNA"/>
</dbReference>
<gene>
    <name evidence="2" type="ORF">GOP47_0003231</name>
</gene>
<keyword evidence="3" id="KW-1185">Reference proteome</keyword>
<sequence>MNSITTVSKISICICESLNAITSFDNTNAAWLPSLVGTNSSRASSKRNISSLSYVVGCSSLLLSQGTRNSSSASSSRSISSISSSLEEPPNL</sequence>
<proteinExistence type="predicted"/>
<evidence type="ECO:0000313" key="3">
    <source>
        <dbReference type="Proteomes" id="UP000886520"/>
    </source>
</evidence>
<organism evidence="2 3">
    <name type="scientific">Adiantum capillus-veneris</name>
    <name type="common">Maidenhair fern</name>
    <dbReference type="NCBI Taxonomy" id="13818"/>
    <lineage>
        <taxon>Eukaryota</taxon>
        <taxon>Viridiplantae</taxon>
        <taxon>Streptophyta</taxon>
        <taxon>Embryophyta</taxon>
        <taxon>Tracheophyta</taxon>
        <taxon>Polypodiopsida</taxon>
        <taxon>Polypodiidae</taxon>
        <taxon>Polypodiales</taxon>
        <taxon>Pteridineae</taxon>
        <taxon>Pteridaceae</taxon>
        <taxon>Vittarioideae</taxon>
        <taxon>Adiantum</taxon>
    </lineage>
</organism>
<feature type="compositionally biased region" description="Low complexity" evidence="1">
    <location>
        <begin position="70"/>
        <end position="85"/>
    </location>
</feature>
<evidence type="ECO:0000256" key="1">
    <source>
        <dbReference type="SAM" id="MobiDB-lite"/>
    </source>
</evidence>
<evidence type="ECO:0000313" key="2">
    <source>
        <dbReference type="EMBL" id="KAI5083488.1"/>
    </source>
</evidence>
<comment type="caution">
    <text evidence="2">The sequence shown here is derived from an EMBL/GenBank/DDBJ whole genome shotgun (WGS) entry which is preliminary data.</text>
</comment>
<name>A0A9D4VC25_ADICA</name>
<dbReference type="Proteomes" id="UP000886520">
    <property type="component" value="Chromosome 3"/>
</dbReference>
<dbReference type="AlphaFoldDB" id="A0A9D4VC25"/>
<accession>A0A9D4VC25</accession>
<protein>
    <submittedName>
        <fullName evidence="2">Uncharacterized protein</fullName>
    </submittedName>
</protein>